<evidence type="ECO:0000313" key="1">
    <source>
        <dbReference type="EMBL" id="MBU3866191.1"/>
    </source>
</evidence>
<organism evidence="1 2">
    <name type="scientific">Streptomyces niphimycinicus</name>
    <dbReference type="NCBI Taxonomy" id="2842201"/>
    <lineage>
        <taxon>Bacteria</taxon>
        <taxon>Bacillati</taxon>
        <taxon>Actinomycetota</taxon>
        <taxon>Actinomycetes</taxon>
        <taxon>Kitasatosporales</taxon>
        <taxon>Streptomycetaceae</taxon>
        <taxon>Streptomyces</taxon>
    </lineage>
</organism>
<dbReference type="EMBL" id="JAHLEM010000206">
    <property type="protein sequence ID" value="MBU3866191.1"/>
    <property type="molecule type" value="Genomic_DNA"/>
</dbReference>
<dbReference type="RefSeq" id="WP_216343245.1">
    <property type="nucleotide sequence ID" value="NZ_JAHLEM010000206.1"/>
</dbReference>
<reference evidence="1 2" key="1">
    <citation type="submission" date="2021-06" db="EMBL/GenBank/DDBJ databases">
        <authorList>
            <person name="Pan X."/>
        </authorList>
    </citation>
    <scope>NUCLEOTIDE SEQUENCE [LARGE SCALE GENOMIC DNA]</scope>
    <source>
        <strain evidence="1 2">4503</strain>
    </source>
</reference>
<keyword evidence="2" id="KW-1185">Reference proteome</keyword>
<name>A0ABS6CHA8_9ACTN</name>
<accession>A0ABS6CHA8</accession>
<proteinExistence type="predicted"/>
<protein>
    <submittedName>
        <fullName evidence="1">Uncharacterized protein</fullName>
    </submittedName>
</protein>
<sequence>MDPISEELLMALAGGAAGSAGQQIWQSLRGLVRRDRTAGGEPPQRSLEDVLTLLEQRPEDAERARELAAALRRRAEQDAVFAAALARWQQENERAHRTSGIASFEVSGGSQHSVVQVQNVHGGITLT</sequence>
<dbReference type="Proteomes" id="UP000720508">
    <property type="component" value="Unassembled WGS sequence"/>
</dbReference>
<comment type="caution">
    <text evidence="1">The sequence shown here is derived from an EMBL/GenBank/DDBJ whole genome shotgun (WGS) entry which is preliminary data.</text>
</comment>
<gene>
    <name evidence="1" type="ORF">KN815_19580</name>
</gene>
<evidence type="ECO:0000313" key="2">
    <source>
        <dbReference type="Proteomes" id="UP000720508"/>
    </source>
</evidence>